<name>A0A438E1P9_VITVI</name>
<dbReference type="AlphaFoldDB" id="A0A438E1P9"/>
<accession>A0A438E1P9</accession>
<evidence type="ECO:0000256" key="1">
    <source>
        <dbReference type="SAM" id="MobiDB-lite"/>
    </source>
</evidence>
<organism evidence="2 3">
    <name type="scientific">Vitis vinifera</name>
    <name type="common">Grape</name>
    <dbReference type="NCBI Taxonomy" id="29760"/>
    <lineage>
        <taxon>Eukaryota</taxon>
        <taxon>Viridiplantae</taxon>
        <taxon>Streptophyta</taxon>
        <taxon>Embryophyta</taxon>
        <taxon>Tracheophyta</taxon>
        <taxon>Spermatophyta</taxon>
        <taxon>Magnoliopsida</taxon>
        <taxon>eudicotyledons</taxon>
        <taxon>Gunneridae</taxon>
        <taxon>Pentapetalae</taxon>
        <taxon>rosids</taxon>
        <taxon>Vitales</taxon>
        <taxon>Vitaceae</taxon>
        <taxon>Viteae</taxon>
        <taxon>Vitis</taxon>
    </lineage>
</organism>
<feature type="region of interest" description="Disordered" evidence="1">
    <location>
        <begin position="1"/>
        <end position="40"/>
    </location>
</feature>
<evidence type="ECO:0000313" key="3">
    <source>
        <dbReference type="Proteomes" id="UP000288805"/>
    </source>
</evidence>
<gene>
    <name evidence="2" type="ORF">CK203_068301</name>
</gene>
<evidence type="ECO:0000313" key="2">
    <source>
        <dbReference type="EMBL" id="RVW41621.1"/>
    </source>
</evidence>
<proteinExistence type="predicted"/>
<sequence>MRTKLERKETKELAGGEENWGKKTRQWKKGDGKDRVSGEDQRSSASAICLGFCQLPLVESLAPKLDVFSKHMSANVGV</sequence>
<reference evidence="2 3" key="1">
    <citation type="journal article" date="2018" name="PLoS Genet.">
        <title>Population sequencing reveals clonal diversity and ancestral inbreeding in the grapevine cultivar Chardonnay.</title>
        <authorList>
            <person name="Roach M.J."/>
            <person name="Johnson D.L."/>
            <person name="Bohlmann J."/>
            <person name="van Vuuren H.J."/>
            <person name="Jones S.J."/>
            <person name="Pretorius I.S."/>
            <person name="Schmidt S.A."/>
            <person name="Borneman A.R."/>
        </authorList>
    </citation>
    <scope>NUCLEOTIDE SEQUENCE [LARGE SCALE GENOMIC DNA]</scope>
    <source>
        <strain evidence="3">cv. Chardonnay</strain>
        <tissue evidence="2">Leaf</tissue>
    </source>
</reference>
<protein>
    <submittedName>
        <fullName evidence="2">Uncharacterized protein</fullName>
    </submittedName>
</protein>
<comment type="caution">
    <text evidence="2">The sequence shown here is derived from an EMBL/GenBank/DDBJ whole genome shotgun (WGS) entry which is preliminary data.</text>
</comment>
<dbReference type="Proteomes" id="UP000288805">
    <property type="component" value="Unassembled WGS sequence"/>
</dbReference>
<feature type="compositionally biased region" description="Basic and acidic residues" evidence="1">
    <location>
        <begin position="28"/>
        <end position="40"/>
    </location>
</feature>
<feature type="compositionally biased region" description="Basic and acidic residues" evidence="1">
    <location>
        <begin position="1"/>
        <end position="14"/>
    </location>
</feature>
<dbReference type="EMBL" id="QGNW01001434">
    <property type="protein sequence ID" value="RVW41621.1"/>
    <property type="molecule type" value="Genomic_DNA"/>
</dbReference>